<gene>
    <name evidence="22" type="ORF">CINCED_3A012216</name>
</gene>
<evidence type="ECO:0000256" key="12">
    <source>
        <dbReference type="ARBA" id="ARBA00023136"/>
    </source>
</evidence>
<feature type="chain" id="PRO_5023020632" description="Galactosylgalactosylxylosylprotein 3-beta-glucuronosyltransferase" evidence="21">
    <location>
        <begin position="26"/>
        <end position="443"/>
    </location>
</feature>
<dbReference type="InterPro" id="IPR005027">
    <property type="entry name" value="Glyco_trans_43"/>
</dbReference>
<evidence type="ECO:0000256" key="19">
    <source>
        <dbReference type="RuleBase" id="RU363127"/>
    </source>
</evidence>
<evidence type="ECO:0000256" key="2">
    <source>
        <dbReference type="ARBA" id="ARBA00004323"/>
    </source>
</evidence>
<evidence type="ECO:0000256" key="8">
    <source>
        <dbReference type="ARBA" id="ARBA00022723"/>
    </source>
</evidence>
<organism evidence="22 23">
    <name type="scientific">Cinara cedri</name>
    <dbReference type="NCBI Taxonomy" id="506608"/>
    <lineage>
        <taxon>Eukaryota</taxon>
        <taxon>Metazoa</taxon>
        <taxon>Ecdysozoa</taxon>
        <taxon>Arthropoda</taxon>
        <taxon>Hexapoda</taxon>
        <taxon>Insecta</taxon>
        <taxon>Pterygota</taxon>
        <taxon>Neoptera</taxon>
        <taxon>Paraneoptera</taxon>
        <taxon>Hemiptera</taxon>
        <taxon>Sternorrhyncha</taxon>
        <taxon>Aphidomorpha</taxon>
        <taxon>Aphidoidea</taxon>
        <taxon>Aphididae</taxon>
        <taxon>Lachninae</taxon>
        <taxon>Cinara</taxon>
    </lineage>
</organism>
<dbReference type="GO" id="GO:0005975">
    <property type="term" value="P:carbohydrate metabolic process"/>
    <property type="evidence" value="ECO:0007669"/>
    <property type="project" value="TreeGrafter"/>
</dbReference>
<dbReference type="CDD" id="cd00218">
    <property type="entry name" value="GlcAT-I"/>
    <property type="match status" value="1"/>
</dbReference>
<dbReference type="Gene3D" id="3.90.550.10">
    <property type="entry name" value="Spore Coat Polysaccharide Biosynthesis Protein SpsA, Chain A"/>
    <property type="match status" value="1"/>
</dbReference>
<dbReference type="EMBL" id="CABPRJ010000025">
    <property type="protein sequence ID" value="VVC26125.1"/>
    <property type="molecule type" value="Genomic_DNA"/>
</dbReference>
<evidence type="ECO:0000313" key="23">
    <source>
        <dbReference type="Proteomes" id="UP000325440"/>
    </source>
</evidence>
<evidence type="ECO:0000256" key="7">
    <source>
        <dbReference type="ARBA" id="ARBA00022692"/>
    </source>
</evidence>
<keyword evidence="21" id="KW-0732">Signal</keyword>
<protein>
    <recommendedName>
        <fullName evidence="5 19">Galactosylgalactosylxylosylprotein 3-beta-glucuronosyltransferase</fullName>
        <ecNumber evidence="5 19">2.4.1.135</ecNumber>
    </recommendedName>
</protein>
<feature type="signal peptide" evidence="21">
    <location>
        <begin position="1"/>
        <end position="25"/>
    </location>
</feature>
<dbReference type="GO" id="GO:0015018">
    <property type="term" value="F:galactosylgalactosylxylosylprotein 3-beta-glucuronosyltransferase activity"/>
    <property type="evidence" value="ECO:0007669"/>
    <property type="project" value="UniProtKB-UniRule"/>
</dbReference>
<evidence type="ECO:0000256" key="17">
    <source>
        <dbReference type="PIRSR" id="PIRSR605027-3"/>
    </source>
</evidence>
<keyword evidence="14 17" id="KW-0464">Manganese</keyword>
<evidence type="ECO:0000256" key="1">
    <source>
        <dbReference type="ARBA" id="ARBA00001936"/>
    </source>
</evidence>
<accession>A0A5E4M287</accession>
<dbReference type="FunFam" id="3.90.550.10:FF:000044">
    <property type="entry name" value="Galactosylgalactosylxylosylprotein 3-beta-glucuronosyltransferase"/>
    <property type="match status" value="1"/>
</dbReference>
<evidence type="ECO:0000256" key="15">
    <source>
        <dbReference type="ARBA" id="ARBA00047979"/>
    </source>
</evidence>
<keyword evidence="8 17" id="KW-0479">Metal-binding</keyword>
<keyword evidence="12" id="KW-0472">Membrane</keyword>
<keyword evidence="11 19" id="KW-0333">Golgi apparatus</keyword>
<dbReference type="GO" id="GO:0000139">
    <property type="term" value="C:Golgi membrane"/>
    <property type="evidence" value="ECO:0007669"/>
    <property type="project" value="UniProtKB-SubCell"/>
</dbReference>
<evidence type="ECO:0000256" key="9">
    <source>
        <dbReference type="ARBA" id="ARBA00022968"/>
    </source>
</evidence>
<evidence type="ECO:0000256" key="11">
    <source>
        <dbReference type="ARBA" id="ARBA00023034"/>
    </source>
</evidence>
<feature type="glycosylation site" description="N-linked (GlcNAc...) asparagine" evidence="18">
    <location>
        <position position="378"/>
    </location>
</feature>
<evidence type="ECO:0000256" key="16">
    <source>
        <dbReference type="PIRSR" id="PIRSR605027-1"/>
    </source>
</evidence>
<dbReference type="PANTHER" id="PTHR10896:SF51">
    <property type="entry name" value="GALACTOSYLGALACTOSYLXYLOSYLPROTEIN 3-BETA-GLUCURONOSYLTRANSFERASE S"/>
    <property type="match status" value="1"/>
</dbReference>
<evidence type="ECO:0000256" key="10">
    <source>
        <dbReference type="ARBA" id="ARBA00022989"/>
    </source>
</evidence>
<evidence type="ECO:0000256" key="18">
    <source>
        <dbReference type="PIRSR" id="PIRSR605027-6"/>
    </source>
</evidence>
<evidence type="ECO:0000256" key="13">
    <source>
        <dbReference type="ARBA" id="ARBA00023180"/>
    </source>
</evidence>
<comment type="pathway">
    <text evidence="3 19">Protein modification; protein glycosylation.</text>
</comment>
<dbReference type="GO" id="GO:0046872">
    <property type="term" value="F:metal ion binding"/>
    <property type="evidence" value="ECO:0007669"/>
    <property type="project" value="UniProtKB-KW"/>
</dbReference>
<evidence type="ECO:0000256" key="4">
    <source>
        <dbReference type="ARBA" id="ARBA00007706"/>
    </source>
</evidence>
<keyword evidence="10" id="KW-1133">Transmembrane helix</keyword>
<proteinExistence type="inferred from homology"/>
<dbReference type="OrthoDB" id="675023at2759"/>
<feature type="active site" description="Proton donor/acceptor" evidence="16">
    <location>
        <position position="358"/>
    </location>
</feature>
<evidence type="ECO:0000256" key="3">
    <source>
        <dbReference type="ARBA" id="ARBA00004922"/>
    </source>
</evidence>
<comment type="cofactor">
    <cofactor evidence="1 17 19">
        <name>Mn(2+)</name>
        <dbReference type="ChEBI" id="CHEBI:29035"/>
    </cofactor>
</comment>
<dbReference type="Proteomes" id="UP000325440">
    <property type="component" value="Unassembled WGS sequence"/>
</dbReference>
<reference evidence="22 23" key="1">
    <citation type="submission" date="2019-08" db="EMBL/GenBank/DDBJ databases">
        <authorList>
            <person name="Alioto T."/>
            <person name="Alioto T."/>
            <person name="Gomez Garrido J."/>
        </authorList>
    </citation>
    <scope>NUCLEOTIDE SEQUENCE [LARGE SCALE GENOMIC DNA]</scope>
</reference>
<evidence type="ECO:0000256" key="20">
    <source>
        <dbReference type="SAM" id="MobiDB-lite"/>
    </source>
</evidence>
<keyword evidence="9 19" id="KW-0735">Signal-anchor</keyword>
<evidence type="ECO:0000256" key="5">
    <source>
        <dbReference type="ARBA" id="ARBA00012641"/>
    </source>
</evidence>
<dbReference type="GO" id="GO:0050650">
    <property type="term" value="P:chondroitin sulfate proteoglycan biosynthetic process"/>
    <property type="evidence" value="ECO:0007669"/>
    <property type="project" value="TreeGrafter"/>
</dbReference>
<evidence type="ECO:0000256" key="14">
    <source>
        <dbReference type="ARBA" id="ARBA00023211"/>
    </source>
</evidence>
<dbReference type="InterPro" id="IPR029044">
    <property type="entry name" value="Nucleotide-diphossugar_trans"/>
</dbReference>
<feature type="binding site" evidence="17">
    <location>
        <position position="275"/>
    </location>
    <ligand>
        <name>Mn(2+)</name>
        <dbReference type="ChEBI" id="CHEBI:29035"/>
    </ligand>
</feature>
<feature type="region of interest" description="Disordered" evidence="20">
    <location>
        <begin position="126"/>
        <end position="150"/>
    </location>
</feature>
<dbReference type="UniPathway" id="UPA00378"/>
<sequence>MHVRKTWKNAVVMVLAVAAVTTATAAFYFNYTATEASTCCGLIAAAQQQQQQQQQLPTGSPELTVSAAAAVSADAQPNRSLFGSSVLHASKVYAVCRTYGYYGGGIIDRDKSYGWRRFRRQLNVREVTDSTDGGGGSSDRNPANGGDGRASITDYAVGSGGEADEVALIYFITPTYPRREQVAELTRLGQTLMHVPRLHWIVADDRPDCSQQTMNLLPDFGIPYTYIASPMPAIYKRATDAIPRGVSNRRAAINWIRLNHNIDDTKAVIYFGDDDNTFHLDLFKEIRTTKKISMFPVGLVGEYAISSPIVEKGKVVGFFDSWPAKRKFPVDMAGFAINVQLLFKYPYATMPYKAGFEEDRFLSALSIQLEDIEPKAENCTRILVWHTQTAKKPKPTVMVRSKAALPGSLATLLDQVTLLGVGGVSETTGVRSYITKNGNIFRV</sequence>
<evidence type="ECO:0000256" key="21">
    <source>
        <dbReference type="SAM" id="SignalP"/>
    </source>
</evidence>
<dbReference type="SUPFAM" id="SSF53448">
    <property type="entry name" value="Nucleotide-diphospho-sugar transferases"/>
    <property type="match status" value="1"/>
</dbReference>
<dbReference type="PANTHER" id="PTHR10896">
    <property type="entry name" value="GALACTOSYLGALACTOSYLXYLOSYLPROTEIN 3-BETA-GLUCURONOSYLTRANSFERASE BETA-1,3-GLUCURONYLTRANSFERASE"/>
    <property type="match status" value="1"/>
</dbReference>
<comment type="similarity">
    <text evidence="4 19">Belongs to the glycosyltransferase 43 family.</text>
</comment>
<keyword evidence="6 19" id="KW-0808">Transferase</keyword>
<evidence type="ECO:0000313" key="22">
    <source>
        <dbReference type="EMBL" id="VVC26125.1"/>
    </source>
</evidence>
<comment type="subcellular location">
    <subcellularLocation>
        <location evidence="2 19">Golgi apparatus membrane</location>
        <topology evidence="2 19">Single-pass type II membrane protein</topology>
    </subcellularLocation>
</comment>
<dbReference type="AlphaFoldDB" id="A0A5E4M287"/>
<keyword evidence="13 18" id="KW-0325">Glycoprotein</keyword>
<dbReference type="Pfam" id="PF03360">
    <property type="entry name" value="Glyco_transf_43"/>
    <property type="match status" value="1"/>
</dbReference>
<comment type="catalytic activity">
    <reaction evidence="15 19">
        <text>3-O-(beta-D-galactosyl-(1-&gt;3)-beta-D-galactosyl-(1-&gt;4)-beta-D-xylosyl)-L-seryl-[protein] + UDP-alpha-D-glucuronate = 3-O-(beta-D-GlcA-(1-&gt;3)-beta-D-Gal-(1-&gt;3)-beta-D-Gal-(1-&gt;4)-beta-D-Xyl)-L-seryl-[protein] + UDP + H(+)</text>
        <dbReference type="Rhea" id="RHEA:24168"/>
        <dbReference type="Rhea" id="RHEA-COMP:12571"/>
        <dbReference type="Rhea" id="RHEA-COMP:12573"/>
        <dbReference type="ChEBI" id="CHEBI:15378"/>
        <dbReference type="ChEBI" id="CHEBI:58052"/>
        <dbReference type="ChEBI" id="CHEBI:58223"/>
        <dbReference type="ChEBI" id="CHEBI:132090"/>
        <dbReference type="ChEBI" id="CHEBI:132093"/>
        <dbReference type="EC" id="2.4.1.135"/>
    </reaction>
</comment>
<keyword evidence="7" id="KW-0812">Transmembrane</keyword>
<name>A0A5E4M287_9HEMI</name>
<dbReference type="EC" id="2.4.1.135" evidence="5 19"/>
<evidence type="ECO:0000256" key="6">
    <source>
        <dbReference type="ARBA" id="ARBA00022679"/>
    </source>
</evidence>
<keyword evidence="23" id="KW-1185">Reference proteome</keyword>